<feature type="domain" description="HTH araC/xylS-type" evidence="4">
    <location>
        <begin position="169"/>
        <end position="271"/>
    </location>
</feature>
<reference evidence="5" key="2">
    <citation type="submission" date="2020-09" db="EMBL/GenBank/DDBJ databases">
        <authorList>
            <person name="Kittiwongwattana C."/>
        </authorList>
    </citation>
    <scope>NUCLEOTIDE SEQUENCE</scope>
    <source>
        <strain evidence="6">1303</strain>
        <strain evidence="5">1310</strain>
    </source>
</reference>
<proteinExistence type="predicted"/>
<dbReference type="RefSeq" id="WP_168803662.1">
    <property type="nucleotide sequence ID" value="NZ_CP051204.2"/>
</dbReference>
<dbReference type="GO" id="GO:0043565">
    <property type="term" value="F:sequence-specific DNA binding"/>
    <property type="evidence" value="ECO:0007669"/>
    <property type="project" value="InterPro"/>
</dbReference>
<evidence type="ECO:0000259" key="4">
    <source>
        <dbReference type="PROSITE" id="PS01124"/>
    </source>
</evidence>
<evidence type="ECO:0000313" key="6">
    <source>
        <dbReference type="EMBL" id="QJB37887.1"/>
    </source>
</evidence>
<organism evidence="5 7">
    <name type="scientific">Chitinophaga oryzae</name>
    <dbReference type="NCBI Taxonomy" id="2725414"/>
    <lineage>
        <taxon>Bacteria</taxon>
        <taxon>Pseudomonadati</taxon>
        <taxon>Bacteroidota</taxon>
        <taxon>Chitinophagia</taxon>
        <taxon>Chitinophagales</taxon>
        <taxon>Chitinophagaceae</taxon>
        <taxon>Chitinophaga</taxon>
    </lineage>
</organism>
<keyword evidence="1" id="KW-0805">Transcription regulation</keyword>
<dbReference type="InterPro" id="IPR018060">
    <property type="entry name" value="HTH_AraC"/>
</dbReference>
<evidence type="ECO:0000313" key="5">
    <source>
        <dbReference type="EMBL" id="QJB31403.1"/>
    </source>
</evidence>
<name>A0AAE6ZGI6_9BACT</name>
<dbReference type="GO" id="GO:0003700">
    <property type="term" value="F:DNA-binding transcription factor activity"/>
    <property type="evidence" value="ECO:0007669"/>
    <property type="project" value="InterPro"/>
</dbReference>
<evidence type="ECO:0000313" key="7">
    <source>
        <dbReference type="Proteomes" id="UP000502421"/>
    </source>
</evidence>
<keyword evidence="2" id="KW-0238">DNA-binding</keyword>
<dbReference type="KEGG" id="coy:HF329_08860"/>
<keyword evidence="3" id="KW-0804">Transcription</keyword>
<protein>
    <submittedName>
        <fullName evidence="5">AraC family transcriptional regulator</fullName>
    </submittedName>
</protein>
<evidence type="ECO:0000313" key="8">
    <source>
        <dbReference type="Proteomes" id="UP000503144"/>
    </source>
</evidence>
<reference evidence="7" key="1">
    <citation type="submission" date="2020-04" db="EMBL/GenBank/DDBJ databases">
        <authorList>
            <person name="Kittiwongwattana C."/>
        </authorList>
    </citation>
    <scope>NUCLEOTIDE SEQUENCE [LARGE SCALE GENOMIC DNA]</scope>
    <source>
        <strain evidence="7">1310</strain>
    </source>
</reference>
<evidence type="ECO:0000256" key="2">
    <source>
        <dbReference type="ARBA" id="ARBA00023125"/>
    </source>
</evidence>
<dbReference type="PROSITE" id="PS01124">
    <property type="entry name" value="HTH_ARAC_FAMILY_2"/>
    <property type="match status" value="1"/>
</dbReference>
<keyword evidence="8" id="KW-1185">Reference proteome</keyword>
<dbReference type="EMBL" id="CP051205">
    <property type="protein sequence ID" value="QJB31403.1"/>
    <property type="molecule type" value="Genomic_DNA"/>
</dbReference>
<dbReference type="Pfam" id="PF12833">
    <property type="entry name" value="HTH_18"/>
    <property type="match status" value="1"/>
</dbReference>
<dbReference type="EMBL" id="CP051204">
    <property type="protein sequence ID" value="QJB37887.1"/>
    <property type="molecule type" value="Genomic_DNA"/>
</dbReference>
<dbReference type="AlphaFoldDB" id="A0AAE6ZGI6"/>
<dbReference type="PANTHER" id="PTHR46796">
    <property type="entry name" value="HTH-TYPE TRANSCRIPTIONAL ACTIVATOR RHAS-RELATED"/>
    <property type="match status" value="1"/>
</dbReference>
<sequence length="275" mass="31829">MLTAETIYENHCPPTRALAPFVYEYVYRFISIPDGMTLVRDMPLRIFSSIDFFPGDPFETRDLHTGKTLPFARCSIRGPRTFTKYKIDLRGNFRSFSVRLQHGGLYRLLAIPADELRDQSVDAMTVLPAYFAEIQAQLTSCQDIASCVALVEPYLLRLAMSRKKEIRPSAAVSELVSNIEGTLAPSSIRDLSDKIFLSRRQLERNFIREIGTTPKLFSRMIRFTHMLKYKDKFPDVNWANLAYEFHYADQMHLVRDFREFLGVPPSRFLAEKFAF</sequence>
<dbReference type="Gene3D" id="1.10.10.60">
    <property type="entry name" value="Homeodomain-like"/>
    <property type="match status" value="1"/>
</dbReference>
<dbReference type="Proteomes" id="UP000502421">
    <property type="component" value="Chromosome"/>
</dbReference>
<dbReference type="InterPro" id="IPR050204">
    <property type="entry name" value="AraC_XylS_family_regulators"/>
</dbReference>
<accession>A0AAE6ZGI6</accession>
<dbReference type="SMART" id="SM00342">
    <property type="entry name" value="HTH_ARAC"/>
    <property type="match status" value="1"/>
</dbReference>
<evidence type="ECO:0000256" key="3">
    <source>
        <dbReference type="ARBA" id="ARBA00023163"/>
    </source>
</evidence>
<gene>
    <name evidence="6" type="ORF">HF324_08520</name>
    <name evidence="5" type="ORF">HF329_08860</name>
</gene>
<dbReference type="Proteomes" id="UP000503144">
    <property type="component" value="Chromosome"/>
</dbReference>
<evidence type="ECO:0000256" key="1">
    <source>
        <dbReference type="ARBA" id="ARBA00023015"/>
    </source>
</evidence>